<proteinExistence type="inferred from homology"/>
<evidence type="ECO:0000313" key="11">
    <source>
        <dbReference type="RefSeq" id="XP_013786301.1"/>
    </source>
</evidence>
<dbReference type="PANTHER" id="PTHR48020">
    <property type="entry name" value="PROTON MYO-INOSITOL COTRANSPORTER"/>
    <property type="match status" value="1"/>
</dbReference>
<dbReference type="PANTHER" id="PTHR48020:SF12">
    <property type="entry name" value="PROTON MYO-INOSITOL COTRANSPORTER"/>
    <property type="match status" value="1"/>
</dbReference>
<dbReference type="InterPro" id="IPR005828">
    <property type="entry name" value="MFS_sugar_transport-like"/>
</dbReference>
<sequence>MPTPINHDESEDLVVKVKGNGNHPNIPIFMYTLTLLSAIGGFLFGYDTGVVSGAMILLRDYFSLNHVWQELIVSITIGGAWAFSLVAGVLSDKLGRKPVILIASVVFTAGAIVMGVSVTRGMLIVGRLTVGIGIGLSSMIVPMYIGEVAPSERRGTLVTLNTCFITGGQLIASIIAGAFSNDKKNGWRYMLGLAGIPSFIQFCGFLFMPESPRWLIKMEKYDKAVQVLRSIRGHSVDVEPEFQSIKNSNLEYEREQAELGSKPILFQVLLNPFIRNALIVGCALQMFQQISGINTVMYYSATIIEMSGIKNETTVIWLAAVTAGVNFICTFIGLALVERCGRRLLVLSSLGGVTTSLCLFAIGFHLTDAYSPSLEYHDPVVNGSICYTFNSCSECIDSGKCGYCFMDLSSGPANGTCLLADPDKINVAVMGSCNSTTLPDPLTWAVNWCPSNYTWVIFLSLVLYLFFFAFGLGPMPWTINAEIYPLWARSTCYSTTTSVNWFFNMLISMSFLTFTQALTRYGTFWMYAIFAFIGWIYFMLVLPETKGRNLEEVESLFISPWKRKKVSNQNRGVTYARIHGFYHSSSSEGD</sequence>
<evidence type="ECO:0000256" key="5">
    <source>
        <dbReference type="ARBA" id="ARBA00022989"/>
    </source>
</evidence>
<keyword evidence="4 8" id="KW-0812">Transmembrane</keyword>
<evidence type="ECO:0000313" key="10">
    <source>
        <dbReference type="Proteomes" id="UP000694941"/>
    </source>
</evidence>
<feature type="transmembrane region" description="Helical" evidence="8">
    <location>
        <begin position="124"/>
        <end position="145"/>
    </location>
</feature>
<dbReference type="InterPro" id="IPR036259">
    <property type="entry name" value="MFS_trans_sf"/>
</dbReference>
<accession>A0ABM1BPR6</accession>
<dbReference type="InterPro" id="IPR005829">
    <property type="entry name" value="Sugar_transporter_CS"/>
</dbReference>
<evidence type="ECO:0000256" key="8">
    <source>
        <dbReference type="SAM" id="Phobius"/>
    </source>
</evidence>
<feature type="transmembrane region" description="Helical" evidence="8">
    <location>
        <begin position="344"/>
        <end position="366"/>
    </location>
</feature>
<feature type="transmembrane region" description="Helical" evidence="8">
    <location>
        <begin position="453"/>
        <end position="477"/>
    </location>
</feature>
<name>A0ABM1BPR6_LIMPO</name>
<feature type="transmembrane region" description="Helical" evidence="8">
    <location>
        <begin position="315"/>
        <end position="337"/>
    </location>
</feature>
<dbReference type="SUPFAM" id="SSF103473">
    <property type="entry name" value="MFS general substrate transporter"/>
    <property type="match status" value="1"/>
</dbReference>
<comment type="similarity">
    <text evidence="2 7">Belongs to the major facilitator superfamily. Sugar transporter (TC 2.A.1.1) family.</text>
</comment>
<protein>
    <submittedName>
        <fullName evidence="11">Proton myo-inositol cotransporter-like</fullName>
    </submittedName>
</protein>
<keyword evidence="3 7" id="KW-0813">Transport</keyword>
<dbReference type="NCBIfam" id="TIGR00879">
    <property type="entry name" value="SP"/>
    <property type="match status" value="1"/>
</dbReference>
<feature type="transmembrane region" description="Helical" evidence="8">
    <location>
        <begin position="28"/>
        <end position="46"/>
    </location>
</feature>
<dbReference type="GeneID" id="106470301"/>
<dbReference type="InterPro" id="IPR003663">
    <property type="entry name" value="Sugar/inositol_transpt"/>
</dbReference>
<dbReference type="PROSITE" id="PS50850">
    <property type="entry name" value="MFS"/>
    <property type="match status" value="1"/>
</dbReference>
<dbReference type="PRINTS" id="PR00171">
    <property type="entry name" value="SUGRTRNSPORT"/>
</dbReference>
<dbReference type="Pfam" id="PF00083">
    <property type="entry name" value="Sugar_tr"/>
    <property type="match status" value="2"/>
</dbReference>
<reference evidence="11" key="1">
    <citation type="submission" date="2025-08" db="UniProtKB">
        <authorList>
            <consortium name="RefSeq"/>
        </authorList>
    </citation>
    <scope>IDENTIFICATION</scope>
    <source>
        <tissue evidence="11">Muscle</tissue>
    </source>
</reference>
<keyword evidence="10" id="KW-1185">Reference proteome</keyword>
<evidence type="ECO:0000256" key="3">
    <source>
        <dbReference type="ARBA" id="ARBA00022448"/>
    </source>
</evidence>
<feature type="transmembrane region" description="Helical" evidence="8">
    <location>
        <begin position="498"/>
        <end position="518"/>
    </location>
</feature>
<evidence type="ECO:0000256" key="4">
    <source>
        <dbReference type="ARBA" id="ARBA00022692"/>
    </source>
</evidence>
<keyword evidence="6 8" id="KW-0472">Membrane</keyword>
<keyword evidence="5 8" id="KW-1133">Transmembrane helix</keyword>
<gene>
    <name evidence="11" type="primary">LOC106470301</name>
</gene>
<evidence type="ECO:0000259" key="9">
    <source>
        <dbReference type="PROSITE" id="PS50850"/>
    </source>
</evidence>
<evidence type="ECO:0000256" key="1">
    <source>
        <dbReference type="ARBA" id="ARBA00004141"/>
    </source>
</evidence>
<feature type="transmembrane region" description="Helical" evidence="8">
    <location>
        <begin position="524"/>
        <end position="542"/>
    </location>
</feature>
<evidence type="ECO:0000256" key="7">
    <source>
        <dbReference type="RuleBase" id="RU003346"/>
    </source>
</evidence>
<dbReference type="PROSITE" id="PS00216">
    <property type="entry name" value="SUGAR_TRANSPORT_1"/>
    <property type="match status" value="1"/>
</dbReference>
<evidence type="ECO:0000256" key="6">
    <source>
        <dbReference type="ARBA" id="ARBA00023136"/>
    </source>
</evidence>
<organism evidence="10 11">
    <name type="scientific">Limulus polyphemus</name>
    <name type="common">Atlantic horseshoe crab</name>
    <dbReference type="NCBI Taxonomy" id="6850"/>
    <lineage>
        <taxon>Eukaryota</taxon>
        <taxon>Metazoa</taxon>
        <taxon>Ecdysozoa</taxon>
        <taxon>Arthropoda</taxon>
        <taxon>Chelicerata</taxon>
        <taxon>Merostomata</taxon>
        <taxon>Xiphosura</taxon>
        <taxon>Limulidae</taxon>
        <taxon>Limulus</taxon>
    </lineage>
</organism>
<dbReference type="InterPro" id="IPR050814">
    <property type="entry name" value="Myo-inositol_Transporter"/>
</dbReference>
<dbReference type="Gene3D" id="1.20.1250.20">
    <property type="entry name" value="MFS general substrate transporter like domains"/>
    <property type="match status" value="2"/>
</dbReference>
<feature type="transmembrane region" description="Helical" evidence="8">
    <location>
        <begin position="186"/>
        <end position="208"/>
    </location>
</feature>
<feature type="transmembrane region" description="Helical" evidence="8">
    <location>
        <begin position="157"/>
        <end position="180"/>
    </location>
</feature>
<feature type="transmembrane region" description="Helical" evidence="8">
    <location>
        <begin position="66"/>
        <end position="87"/>
    </location>
</feature>
<evidence type="ECO:0000256" key="2">
    <source>
        <dbReference type="ARBA" id="ARBA00010992"/>
    </source>
</evidence>
<dbReference type="RefSeq" id="XP_013786301.1">
    <property type="nucleotide sequence ID" value="XM_013930847.2"/>
</dbReference>
<comment type="subcellular location">
    <subcellularLocation>
        <location evidence="1">Membrane</location>
        <topology evidence="1">Multi-pass membrane protein</topology>
    </subcellularLocation>
</comment>
<dbReference type="Proteomes" id="UP000694941">
    <property type="component" value="Unplaced"/>
</dbReference>
<feature type="domain" description="Major facilitator superfamily (MFS) profile" evidence="9">
    <location>
        <begin position="33"/>
        <end position="546"/>
    </location>
</feature>
<feature type="transmembrane region" description="Helical" evidence="8">
    <location>
        <begin position="99"/>
        <end position="118"/>
    </location>
</feature>
<dbReference type="InterPro" id="IPR020846">
    <property type="entry name" value="MFS_dom"/>
</dbReference>
<dbReference type="CDD" id="cd17360">
    <property type="entry name" value="MFS_HMIT_like"/>
    <property type="match status" value="1"/>
</dbReference>